<feature type="binding site" evidence="19">
    <location>
        <position position="186"/>
    </location>
    <ligand>
        <name>substrate</name>
    </ligand>
</feature>
<dbReference type="Gene3D" id="3.40.140.10">
    <property type="entry name" value="Cytidine Deaminase, domain 2"/>
    <property type="match status" value="1"/>
</dbReference>
<feature type="binding site" evidence="19">
    <location>
        <position position="188"/>
    </location>
    <ligand>
        <name>NADP(+)</name>
        <dbReference type="ChEBI" id="CHEBI:58349"/>
    </ligand>
</feature>
<feature type="binding site" evidence="19">
    <location>
        <position position="202"/>
    </location>
    <ligand>
        <name>substrate</name>
    </ligand>
</feature>
<feature type="binding site" evidence="19">
    <location>
        <position position="268"/>
    </location>
    <ligand>
        <name>NADP(+)</name>
        <dbReference type="ChEBI" id="CHEBI:58349"/>
    </ligand>
</feature>
<accession>A0AA35CHB0</accession>
<dbReference type="SUPFAM" id="SSF53927">
    <property type="entry name" value="Cytidine deaminase-like"/>
    <property type="match status" value="1"/>
</dbReference>
<evidence type="ECO:0000259" key="21">
    <source>
        <dbReference type="PROSITE" id="PS51747"/>
    </source>
</evidence>
<feature type="binding site" evidence="19">
    <location>
        <position position="222"/>
    </location>
    <ligand>
        <name>substrate</name>
    </ligand>
</feature>
<feature type="binding site" evidence="20">
    <location>
        <position position="93"/>
    </location>
    <ligand>
        <name>Zn(2+)</name>
        <dbReference type="ChEBI" id="CHEBI:29105"/>
        <note>catalytic</note>
    </ligand>
</feature>
<comment type="pathway">
    <text evidence="3">Cofactor biosynthesis; riboflavin biosynthesis; 5-amino-6-(D-ribitylamino)uracil from GTP: step 3/4.</text>
</comment>
<keyword evidence="14" id="KW-0560">Oxidoreductase</keyword>
<dbReference type="AlphaFoldDB" id="A0AA35CHB0"/>
<evidence type="ECO:0000256" key="10">
    <source>
        <dbReference type="ARBA" id="ARBA00022723"/>
    </source>
</evidence>
<dbReference type="Pfam" id="PF00383">
    <property type="entry name" value="dCMP_cyt_deam_1"/>
    <property type="match status" value="1"/>
</dbReference>
<evidence type="ECO:0000256" key="8">
    <source>
        <dbReference type="ARBA" id="ARBA00019930"/>
    </source>
</evidence>
<proteinExistence type="inferred from homology"/>
<keyword evidence="15" id="KW-0511">Multifunctional enzyme</keyword>
<keyword evidence="9" id="KW-0686">Riboflavin biosynthesis</keyword>
<dbReference type="SUPFAM" id="SSF53597">
    <property type="entry name" value="Dihydrofolate reductase-like"/>
    <property type="match status" value="1"/>
</dbReference>
<dbReference type="GO" id="GO:0009231">
    <property type="term" value="P:riboflavin biosynthetic process"/>
    <property type="evidence" value="ECO:0007669"/>
    <property type="project" value="UniProtKB-KW"/>
</dbReference>
<comment type="catalytic activity">
    <reaction evidence="16">
        <text>5-amino-6-(5-phospho-D-ribitylamino)uracil + NADP(+) = 5-amino-6-(5-phospho-D-ribosylamino)uracil + NADPH + H(+)</text>
        <dbReference type="Rhea" id="RHEA:17845"/>
        <dbReference type="ChEBI" id="CHEBI:15378"/>
        <dbReference type="ChEBI" id="CHEBI:57783"/>
        <dbReference type="ChEBI" id="CHEBI:58349"/>
        <dbReference type="ChEBI" id="CHEBI:58421"/>
        <dbReference type="ChEBI" id="CHEBI:58453"/>
        <dbReference type="EC" id="1.1.1.193"/>
    </reaction>
</comment>
<evidence type="ECO:0000256" key="19">
    <source>
        <dbReference type="PIRSR" id="PIRSR006769-2"/>
    </source>
</evidence>
<feature type="binding site" evidence="19">
    <location>
        <position position="172"/>
    </location>
    <ligand>
        <name>NADP(+)</name>
        <dbReference type="ChEBI" id="CHEBI:58349"/>
    </ligand>
</feature>
<dbReference type="PIRSF" id="PIRSF006769">
    <property type="entry name" value="RibD"/>
    <property type="match status" value="1"/>
</dbReference>
<dbReference type="FunFam" id="3.40.140.10:FF:000025">
    <property type="entry name" value="Riboflavin biosynthesis protein RibD"/>
    <property type="match status" value="1"/>
</dbReference>
<dbReference type="InterPro" id="IPR002125">
    <property type="entry name" value="CMP_dCMP_dom"/>
</dbReference>
<dbReference type="InterPro" id="IPR016192">
    <property type="entry name" value="APOBEC/CMP_deaminase_Zn-bd"/>
</dbReference>
<dbReference type="PANTHER" id="PTHR38011">
    <property type="entry name" value="DIHYDROFOLATE REDUCTASE FAMILY PROTEIN (AFU_ORTHOLOGUE AFUA_8G06820)"/>
    <property type="match status" value="1"/>
</dbReference>
<evidence type="ECO:0000256" key="14">
    <source>
        <dbReference type="ARBA" id="ARBA00023002"/>
    </source>
</evidence>
<comment type="similarity">
    <text evidence="4">In the N-terminal section; belongs to the cytidine and deoxycytidylate deaminase family.</text>
</comment>
<comment type="function">
    <text evidence="1">Converts 2,5-diamino-6-(ribosylamino)-4(3h)-pyrimidinone 5'-phosphate into 5-amino-6-(ribosylamino)-2,4(1h,3h)-pyrimidinedione 5'-phosphate.</text>
</comment>
<dbReference type="NCBIfam" id="TIGR00326">
    <property type="entry name" value="eubact_ribD"/>
    <property type="match status" value="1"/>
</dbReference>
<keyword evidence="10 20" id="KW-0479">Metal-binding</keyword>
<dbReference type="GO" id="GO:0008835">
    <property type="term" value="F:diaminohydroxyphosphoribosylaminopyrimidine deaminase activity"/>
    <property type="evidence" value="ECO:0007669"/>
    <property type="project" value="UniProtKB-EC"/>
</dbReference>
<dbReference type="RefSeq" id="WP_264843046.1">
    <property type="nucleotide sequence ID" value="NZ_AP025628.1"/>
</dbReference>
<dbReference type="Pfam" id="PF01872">
    <property type="entry name" value="RibD_C"/>
    <property type="match status" value="1"/>
</dbReference>
<dbReference type="InterPro" id="IPR004794">
    <property type="entry name" value="Eubact_RibD"/>
</dbReference>
<dbReference type="EC" id="3.5.4.26" evidence="6"/>
<dbReference type="EMBL" id="AP025628">
    <property type="protein sequence ID" value="BDG58920.1"/>
    <property type="molecule type" value="Genomic_DNA"/>
</dbReference>
<gene>
    <name evidence="22" type="primary">ribD</name>
    <name evidence="22" type="ORF">caldi_00100</name>
</gene>
<evidence type="ECO:0000256" key="12">
    <source>
        <dbReference type="ARBA" id="ARBA00022833"/>
    </source>
</evidence>
<comment type="pathway">
    <text evidence="2">Cofactor biosynthesis; riboflavin biosynthesis; 5-amino-6-(D-ribitylamino)uracil from GTP: step 2/4.</text>
</comment>
<comment type="cofactor">
    <cofactor evidence="20">
        <name>Zn(2+)</name>
        <dbReference type="ChEBI" id="CHEBI:29105"/>
    </cofactor>
    <text evidence="20">Binds 1 zinc ion.</text>
</comment>
<keyword evidence="23" id="KW-1185">Reference proteome</keyword>
<evidence type="ECO:0000256" key="16">
    <source>
        <dbReference type="ARBA" id="ARBA00049861"/>
    </source>
</evidence>
<dbReference type="InterPro" id="IPR011549">
    <property type="entry name" value="RibD_C"/>
</dbReference>
<dbReference type="InterPro" id="IPR002734">
    <property type="entry name" value="RibDG_C"/>
</dbReference>
<feature type="binding site" evidence="20">
    <location>
        <position position="102"/>
    </location>
    <ligand>
        <name>Zn(2+)</name>
        <dbReference type="ChEBI" id="CHEBI:29105"/>
        <note>catalytic</note>
    </ligand>
</feature>
<evidence type="ECO:0000256" key="13">
    <source>
        <dbReference type="ARBA" id="ARBA00022857"/>
    </source>
</evidence>
<dbReference type="Proteomes" id="UP001163687">
    <property type="component" value="Chromosome"/>
</dbReference>
<feature type="binding site" evidence="19">
    <location>
        <begin position="337"/>
        <end position="343"/>
    </location>
    <ligand>
        <name>NADP(+)</name>
        <dbReference type="ChEBI" id="CHEBI:58349"/>
    </ligand>
</feature>
<evidence type="ECO:0000256" key="11">
    <source>
        <dbReference type="ARBA" id="ARBA00022801"/>
    </source>
</evidence>
<keyword evidence="12 20" id="KW-0862">Zinc</keyword>
<feature type="binding site" evidence="19">
    <location>
        <position position="335"/>
    </location>
    <ligand>
        <name>substrate</name>
    </ligand>
</feature>
<feature type="binding site" evidence="19">
    <location>
        <position position="214"/>
    </location>
    <ligand>
        <name>NADP(+)</name>
        <dbReference type="ChEBI" id="CHEBI:58349"/>
    </ligand>
</feature>
<protein>
    <recommendedName>
        <fullName evidence="8">Riboflavin biosynthesis protein RibD</fullName>
        <ecNumber evidence="7">1.1.1.193</ecNumber>
        <ecNumber evidence="6">3.5.4.26</ecNumber>
    </recommendedName>
</protein>
<reference evidence="22" key="1">
    <citation type="submission" date="2022-03" db="EMBL/GenBank/DDBJ databases">
        <title>Complete genome sequence of Caldinitratiruptor microaerophilus.</title>
        <authorList>
            <person name="Mukaiyama R."/>
            <person name="Nishiyama T."/>
            <person name="Ueda K."/>
        </authorList>
    </citation>
    <scope>NUCLEOTIDE SEQUENCE</scope>
    <source>
        <strain evidence="22">JCM 16183</strain>
    </source>
</reference>
<keyword evidence="11" id="KW-0378">Hydrolase</keyword>
<comment type="similarity">
    <text evidence="5">In the C-terminal section; belongs to the HTP reductase family.</text>
</comment>
<evidence type="ECO:0000256" key="18">
    <source>
        <dbReference type="PIRSR" id="PIRSR006769-1"/>
    </source>
</evidence>
<evidence type="ECO:0000256" key="1">
    <source>
        <dbReference type="ARBA" id="ARBA00002151"/>
    </source>
</evidence>
<sequence length="423" mass="45336">MATSPAFRAGTPARNPFTPEDRRYMYEALALAARAGYRTHPNPQVGCVLVQGGEVVGRGYHRRRGEPHAEALALREAGPRARGATAYVTLEPCAHHGLTPPCADALVAAGVARVVAAMEDPDPRVRGRGFARLRQAGVRVDVGLLAEHAERLNRPWLHYKRTGRPYVLVKVATSLDGRIATRTGESRWISSEAARQEVHQVRDQSDAILIGLGTLLADDPRLTARAVRPGPLAFGWGLPRRLRNAPADAAPEDDPWQPRQPLRIVVDSHARTPSWARLFPAIVAVTPAAPADRIRELEAAGAEMLVLPPGPDGRVDLEALLAELGRREVVSVLAEGGGQLLGALLDRHLADGARLYLSPLFLGGGGAAAVGGEGAAHLAEVPRLARPYTRRLGRDLVVEGDIVYPTARGRQNCSPASSRARAP</sequence>
<evidence type="ECO:0000313" key="23">
    <source>
        <dbReference type="Proteomes" id="UP001163687"/>
    </source>
</evidence>
<dbReference type="GO" id="GO:0050661">
    <property type="term" value="F:NADP binding"/>
    <property type="evidence" value="ECO:0007669"/>
    <property type="project" value="InterPro"/>
</dbReference>
<dbReference type="EC" id="1.1.1.193" evidence="7"/>
<evidence type="ECO:0000256" key="4">
    <source>
        <dbReference type="ARBA" id="ARBA00005259"/>
    </source>
</evidence>
<evidence type="ECO:0000256" key="2">
    <source>
        <dbReference type="ARBA" id="ARBA00004882"/>
    </source>
</evidence>
<evidence type="ECO:0000256" key="9">
    <source>
        <dbReference type="ARBA" id="ARBA00022619"/>
    </source>
</evidence>
<comment type="catalytic activity">
    <reaction evidence="17">
        <text>2,5-diamino-6-hydroxy-4-(5-phosphoribosylamino)-pyrimidine + H2O + H(+) = 5-amino-6-(5-phospho-D-ribosylamino)uracil + NH4(+)</text>
        <dbReference type="Rhea" id="RHEA:21868"/>
        <dbReference type="ChEBI" id="CHEBI:15377"/>
        <dbReference type="ChEBI" id="CHEBI:15378"/>
        <dbReference type="ChEBI" id="CHEBI:28938"/>
        <dbReference type="ChEBI" id="CHEBI:58453"/>
        <dbReference type="ChEBI" id="CHEBI:58614"/>
        <dbReference type="EC" id="3.5.4.26"/>
    </reaction>
</comment>
<dbReference type="GO" id="GO:0008703">
    <property type="term" value="F:5-amino-6-(5-phosphoribosylamino)uracil reductase activity"/>
    <property type="evidence" value="ECO:0007669"/>
    <property type="project" value="UniProtKB-EC"/>
</dbReference>
<dbReference type="PROSITE" id="PS00903">
    <property type="entry name" value="CYT_DCMP_DEAMINASES_1"/>
    <property type="match status" value="1"/>
</dbReference>
<evidence type="ECO:0000256" key="6">
    <source>
        <dbReference type="ARBA" id="ARBA00012766"/>
    </source>
</evidence>
<evidence type="ECO:0000256" key="7">
    <source>
        <dbReference type="ARBA" id="ARBA00013173"/>
    </source>
</evidence>
<feature type="domain" description="CMP/dCMP-type deaminase" evidence="21">
    <location>
        <begin position="19"/>
        <end position="141"/>
    </location>
</feature>
<feature type="binding site" evidence="20">
    <location>
        <position position="68"/>
    </location>
    <ligand>
        <name>Zn(2+)</name>
        <dbReference type="ChEBI" id="CHEBI:29105"/>
        <note>catalytic</note>
    </ligand>
</feature>
<feature type="binding site" evidence="19">
    <location>
        <position position="225"/>
    </location>
    <ligand>
        <name>substrate</name>
    </ligand>
</feature>
<dbReference type="KEGG" id="cmic:caldi_00100"/>
<dbReference type="Gene3D" id="3.40.430.10">
    <property type="entry name" value="Dihydrofolate Reductase, subunit A"/>
    <property type="match status" value="1"/>
</dbReference>
<evidence type="ECO:0000256" key="3">
    <source>
        <dbReference type="ARBA" id="ARBA00004910"/>
    </source>
</evidence>
<dbReference type="NCBIfam" id="TIGR00227">
    <property type="entry name" value="ribD_Cterm"/>
    <property type="match status" value="1"/>
</dbReference>
<dbReference type="InterPro" id="IPR050765">
    <property type="entry name" value="Riboflavin_Biosynth_HTPR"/>
</dbReference>
<dbReference type="CDD" id="cd01284">
    <property type="entry name" value="Riboflavin_deaminase-reductase"/>
    <property type="match status" value="1"/>
</dbReference>
<dbReference type="PANTHER" id="PTHR38011:SF7">
    <property type="entry name" value="2,5-DIAMINO-6-RIBOSYLAMINO-4(3H)-PYRIMIDINONE 5'-PHOSPHATE REDUCTASE"/>
    <property type="match status" value="1"/>
</dbReference>
<keyword evidence="13 19" id="KW-0521">NADP</keyword>
<feature type="binding site" evidence="19">
    <location>
        <position position="218"/>
    </location>
    <ligand>
        <name>NADP(+)</name>
        <dbReference type="ChEBI" id="CHEBI:58349"/>
    </ligand>
</feature>
<evidence type="ECO:0000256" key="5">
    <source>
        <dbReference type="ARBA" id="ARBA00007417"/>
    </source>
</evidence>
<feature type="active site" description="Proton donor" evidence="18">
    <location>
        <position position="70"/>
    </location>
</feature>
<dbReference type="InterPro" id="IPR024072">
    <property type="entry name" value="DHFR-like_dom_sf"/>
</dbReference>
<name>A0AA35CHB0_9FIRM</name>
<evidence type="ECO:0000313" key="22">
    <source>
        <dbReference type="EMBL" id="BDG58920.1"/>
    </source>
</evidence>
<evidence type="ECO:0000256" key="15">
    <source>
        <dbReference type="ARBA" id="ARBA00023268"/>
    </source>
</evidence>
<dbReference type="GO" id="GO:0008270">
    <property type="term" value="F:zinc ion binding"/>
    <property type="evidence" value="ECO:0007669"/>
    <property type="project" value="InterPro"/>
</dbReference>
<evidence type="ECO:0000256" key="20">
    <source>
        <dbReference type="PIRSR" id="PIRSR006769-3"/>
    </source>
</evidence>
<organism evidence="22 23">
    <name type="scientific">Caldinitratiruptor microaerophilus</name>
    <dbReference type="NCBI Taxonomy" id="671077"/>
    <lineage>
        <taxon>Bacteria</taxon>
        <taxon>Bacillati</taxon>
        <taxon>Bacillota</taxon>
        <taxon>Clostridia</taxon>
        <taxon>Eubacteriales</taxon>
        <taxon>Symbiobacteriaceae</taxon>
        <taxon>Caldinitratiruptor</taxon>
    </lineage>
</organism>
<dbReference type="PROSITE" id="PS51747">
    <property type="entry name" value="CYT_DCMP_DEAMINASES_2"/>
    <property type="match status" value="1"/>
</dbReference>
<evidence type="ECO:0000256" key="17">
    <source>
        <dbReference type="ARBA" id="ARBA00049886"/>
    </source>
</evidence>
<dbReference type="InterPro" id="IPR016193">
    <property type="entry name" value="Cytidine_deaminase-like"/>
</dbReference>